<accession>A0A6H1ZXA3</accession>
<sequence>MVSKPQTRAQLIDSIESLLVDTTNATWSAARLGLLLDDVITEVSESVPYVMRDTYTIESRTGIASSTSSGNLVDATKSQFVSGDTGKVVYNTTDHTWAVIESYSSATQVGVSADIMASGEGYEIYNKGCWSKKQVNIANSSDFLKVLYAVYPIDRHLYAMPSNRRNVFLHDQNKILELDIAYVEDSGVSTSFTDVNVFFARQHKLNPMTDLAGAANAQISAGATSAAIKGLTDADSYVYKDTLFTVALASGISSRYTYRVTADAAISTNIATVSFYPAMEAVVDADAVVTFVGSTLTPELERIIVQIVAGEALISESINLATSLIQGSSSSSQYYNIGERITAKARAKLKALIDIDQNATYSYSRG</sequence>
<protein>
    <submittedName>
        <fullName evidence="1">Uncharacterized protein</fullName>
    </submittedName>
</protein>
<organism evidence="1">
    <name type="scientific">viral metagenome</name>
    <dbReference type="NCBI Taxonomy" id="1070528"/>
    <lineage>
        <taxon>unclassified sequences</taxon>
        <taxon>metagenomes</taxon>
        <taxon>organismal metagenomes</taxon>
    </lineage>
</organism>
<proteinExistence type="predicted"/>
<name>A0A6H1ZXA3_9ZZZZ</name>
<reference evidence="1" key="1">
    <citation type="submission" date="2020-03" db="EMBL/GenBank/DDBJ databases">
        <title>The deep terrestrial virosphere.</title>
        <authorList>
            <person name="Holmfeldt K."/>
            <person name="Nilsson E."/>
            <person name="Simone D."/>
            <person name="Lopez-Fernandez M."/>
            <person name="Wu X."/>
            <person name="de Brujin I."/>
            <person name="Lundin D."/>
            <person name="Andersson A."/>
            <person name="Bertilsson S."/>
            <person name="Dopson M."/>
        </authorList>
    </citation>
    <scope>NUCLEOTIDE SEQUENCE</scope>
    <source>
        <strain evidence="1">TM448A02503</strain>
    </source>
</reference>
<gene>
    <name evidence="1" type="ORF">TM448A02503_0002</name>
</gene>
<dbReference type="AlphaFoldDB" id="A0A6H1ZXA3"/>
<dbReference type="EMBL" id="MT144316">
    <property type="protein sequence ID" value="QJA52138.1"/>
    <property type="molecule type" value="Genomic_DNA"/>
</dbReference>
<evidence type="ECO:0000313" key="1">
    <source>
        <dbReference type="EMBL" id="QJA52138.1"/>
    </source>
</evidence>